<dbReference type="Proteomes" id="UP001215151">
    <property type="component" value="Unassembled WGS sequence"/>
</dbReference>
<dbReference type="AlphaFoldDB" id="A0AAD7TSU8"/>
<feature type="transmembrane region" description="Helical" evidence="1">
    <location>
        <begin position="214"/>
        <end position="235"/>
    </location>
</feature>
<evidence type="ECO:0000259" key="2">
    <source>
        <dbReference type="Pfam" id="PF20152"/>
    </source>
</evidence>
<dbReference type="PANTHER" id="PTHR40465:SF1">
    <property type="entry name" value="DUF6534 DOMAIN-CONTAINING PROTEIN"/>
    <property type="match status" value="1"/>
</dbReference>
<feature type="transmembrane region" description="Helical" evidence="1">
    <location>
        <begin position="12"/>
        <end position="34"/>
    </location>
</feature>
<evidence type="ECO:0000313" key="4">
    <source>
        <dbReference type="Proteomes" id="UP001215151"/>
    </source>
</evidence>
<feature type="transmembrane region" description="Helical" evidence="1">
    <location>
        <begin position="174"/>
        <end position="194"/>
    </location>
</feature>
<feature type="transmembrane region" description="Helical" evidence="1">
    <location>
        <begin position="143"/>
        <end position="162"/>
    </location>
</feature>
<feature type="transmembrane region" description="Helical" evidence="1">
    <location>
        <begin position="46"/>
        <end position="71"/>
    </location>
</feature>
<dbReference type="InterPro" id="IPR045339">
    <property type="entry name" value="DUF6534"/>
</dbReference>
<proteinExistence type="predicted"/>
<accession>A0AAD7TSU8</accession>
<feature type="transmembrane region" description="Helical" evidence="1">
    <location>
        <begin position="255"/>
        <end position="277"/>
    </location>
</feature>
<sequence>MANPAEAIIGGLLIEMFFAFILYGITTLQTFIYFQKYPGDRFSLKALVATVWILETVHTAFCMEFIYAYLIEGFGNYDGFLDVNWYALFFFYAVDPPSRCGRPSLELYLRSLRMWRCRGIGVTVVASSGIALCVQGYYTWRVWVVSGNSVIWTIVIGTFALLRVGEPPKHRENATMLTALIAVSQAFGIASAVLSYEYPNWETFRSTKKSLVTISGGLGSAALVDMLVALTLTFYLKRGRHTWHKESNSMVNRILLYAVNTGAITGTASLLCVLLFAVKKSSLVFLGLVMVQGKLYANSLLGSLNARSHIRSKGSLPAYSSSSGSSAFRVTSPRPSHIRPVEVFQHTVVQDDSIDTMDSMGGFDLKNMKEEELA</sequence>
<keyword evidence="4" id="KW-1185">Reference proteome</keyword>
<evidence type="ECO:0000256" key="1">
    <source>
        <dbReference type="SAM" id="Phobius"/>
    </source>
</evidence>
<protein>
    <recommendedName>
        <fullName evidence="2">DUF6534 domain-containing protein</fullName>
    </recommendedName>
</protein>
<dbReference type="PANTHER" id="PTHR40465">
    <property type="entry name" value="CHROMOSOME 1, WHOLE GENOME SHOTGUN SEQUENCE"/>
    <property type="match status" value="1"/>
</dbReference>
<keyword evidence="1" id="KW-0472">Membrane</keyword>
<keyword evidence="1" id="KW-0812">Transmembrane</keyword>
<reference evidence="3" key="1">
    <citation type="submission" date="2022-11" db="EMBL/GenBank/DDBJ databases">
        <title>Genome Sequence of Cubamyces cubensis.</title>
        <authorList>
            <person name="Buettner E."/>
        </authorList>
    </citation>
    <scope>NUCLEOTIDE SEQUENCE</scope>
    <source>
        <strain evidence="3">MPL-01</strain>
    </source>
</reference>
<feature type="transmembrane region" description="Helical" evidence="1">
    <location>
        <begin position="115"/>
        <end position="137"/>
    </location>
</feature>
<feature type="domain" description="DUF6534" evidence="2">
    <location>
        <begin position="221"/>
        <end position="309"/>
    </location>
</feature>
<evidence type="ECO:0000313" key="3">
    <source>
        <dbReference type="EMBL" id="KAJ8481374.1"/>
    </source>
</evidence>
<organism evidence="3 4">
    <name type="scientific">Trametes cubensis</name>
    <dbReference type="NCBI Taxonomy" id="1111947"/>
    <lineage>
        <taxon>Eukaryota</taxon>
        <taxon>Fungi</taxon>
        <taxon>Dikarya</taxon>
        <taxon>Basidiomycota</taxon>
        <taxon>Agaricomycotina</taxon>
        <taxon>Agaricomycetes</taxon>
        <taxon>Polyporales</taxon>
        <taxon>Polyporaceae</taxon>
        <taxon>Trametes</taxon>
    </lineage>
</organism>
<gene>
    <name evidence="3" type="ORF">ONZ51_g6029</name>
</gene>
<keyword evidence="1" id="KW-1133">Transmembrane helix</keyword>
<dbReference type="EMBL" id="JAPEVG010000138">
    <property type="protein sequence ID" value="KAJ8481374.1"/>
    <property type="molecule type" value="Genomic_DNA"/>
</dbReference>
<comment type="caution">
    <text evidence="3">The sequence shown here is derived from an EMBL/GenBank/DDBJ whole genome shotgun (WGS) entry which is preliminary data.</text>
</comment>
<name>A0AAD7TSU8_9APHY</name>
<dbReference type="Pfam" id="PF20152">
    <property type="entry name" value="DUF6534"/>
    <property type="match status" value="1"/>
</dbReference>